<name>A0A165DCJ1_9APHY</name>
<reference evidence="7 8" key="1">
    <citation type="journal article" date="2016" name="Mol. Biol. Evol.">
        <title>Comparative Genomics of Early-Diverging Mushroom-Forming Fungi Provides Insights into the Origins of Lignocellulose Decay Capabilities.</title>
        <authorList>
            <person name="Nagy L.G."/>
            <person name="Riley R."/>
            <person name="Tritt A."/>
            <person name="Adam C."/>
            <person name="Daum C."/>
            <person name="Floudas D."/>
            <person name="Sun H."/>
            <person name="Yadav J.S."/>
            <person name="Pangilinan J."/>
            <person name="Larsson K.H."/>
            <person name="Matsuura K."/>
            <person name="Barry K."/>
            <person name="Labutti K."/>
            <person name="Kuo R."/>
            <person name="Ohm R.A."/>
            <person name="Bhattacharya S.S."/>
            <person name="Shirouzu T."/>
            <person name="Yoshinaga Y."/>
            <person name="Martin F.M."/>
            <person name="Grigoriev I.V."/>
            <person name="Hibbett D.S."/>
        </authorList>
    </citation>
    <scope>NUCLEOTIDE SEQUENCE [LARGE SCALE GENOMIC DNA]</scope>
    <source>
        <strain evidence="7 8">93-53</strain>
    </source>
</reference>
<dbReference type="GeneID" id="63824178"/>
<dbReference type="InterPro" id="IPR023213">
    <property type="entry name" value="CAT-like_dom_sf"/>
</dbReference>
<keyword evidence="2 7" id="KW-0808">Transferase</keyword>
<dbReference type="Proteomes" id="UP000076871">
    <property type="component" value="Unassembled WGS sequence"/>
</dbReference>
<dbReference type="PANTHER" id="PTHR22589">
    <property type="entry name" value="CARNITINE O-ACYLTRANSFERASE"/>
    <property type="match status" value="1"/>
</dbReference>
<feature type="domain" description="Choline/carnitine acyltransferase" evidence="6">
    <location>
        <begin position="17"/>
        <end position="287"/>
    </location>
</feature>
<dbReference type="RefSeq" id="XP_040762303.1">
    <property type="nucleotide sequence ID" value="XM_040907149.1"/>
</dbReference>
<dbReference type="EMBL" id="KV427635">
    <property type="protein sequence ID" value="KZT04563.1"/>
    <property type="molecule type" value="Genomic_DNA"/>
</dbReference>
<comment type="similarity">
    <text evidence="1">Belongs to the carnitine/choline acetyltransferase family.</text>
</comment>
<protein>
    <submittedName>
        <fullName evidence="7">CoA-dependent acyltransferase</fullName>
    </submittedName>
</protein>
<dbReference type="AlphaFoldDB" id="A0A165DCJ1"/>
<evidence type="ECO:0000313" key="7">
    <source>
        <dbReference type="EMBL" id="KZT04563.1"/>
    </source>
</evidence>
<accession>A0A165DCJ1</accession>
<feature type="compositionally biased region" description="Low complexity" evidence="5">
    <location>
        <begin position="296"/>
        <end position="311"/>
    </location>
</feature>
<dbReference type="Pfam" id="PF00755">
    <property type="entry name" value="Carn_acyltransf"/>
    <property type="match status" value="2"/>
</dbReference>
<evidence type="ECO:0000313" key="8">
    <source>
        <dbReference type="Proteomes" id="UP000076871"/>
    </source>
</evidence>
<proteinExistence type="inferred from homology"/>
<evidence type="ECO:0000256" key="4">
    <source>
        <dbReference type="PIRSR" id="PIRSR600542-1"/>
    </source>
</evidence>
<evidence type="ECO:0000256" key="5">
    <source>
        <dbReference type="SAM" id="MobiDB-lite"/>
    </source>
</evidence>
<feature type="active site" description="Proton acceptor" evidence="4">
    <location>
        <position position="147"/>
    </location>
</feature>
<dbReference type="InParanoid" id="A0A165DCJ1"/>
<keyword evidence="8" id="KW-1185">Reference proteome</keyword>
<dbReference type="SUPFAM" id="SSF52777">
    <property type="entry name" value="CoA-dependent acyltransferases"/>
    <property type="match status" value="2"/>
</dbReference>
<dbReference type="Gene3D" id="3.30.559.10">
    <property type="entry name" value="Chloramphenicol acetyltransferase-like domain"/>
    <property type="match status" value="2"/>
</dbReference>
<dbReference type="InterPro" id="IPR042231">
    <property type="entry name" value="Cho/carn_acyl_trans_2"/>
</dbReference>
<organism evidence="7 8">
    <name type="scientific">Laetiporus sulphureus 93-53</name>
    <dbReference type="NCBI Taxonomy" id="1314785"/>
    <lineage>
        <taxon>Eukaryota</taxon>
        <taxon>Fungi</taxon>
        <taxon>Dikarya</taxon>
        <taxon>Basidiomycota</taxon>
        <taxon>Agaricomycotina</taxon>
        <taxon>Agaricomycetes</taxon>
        <taxon>Polyporales</taxon>
        <taxon>Laetiporus</taxon>
    </lineage>
</organism>
<dbReference type="FunFam" id="3.30.559.10:FF:000019">
    <property type="entry name" value="Carnitine acetyl transferase"/>
    <property type="match status" value="1"/>
</dbReference>
<sequence>MCPVLVSSAGISLILILDDENQLVLTKREILQNLQTIVMIRVPMHEVACNSIDVLSTENCKLWLSLHHQLSKNGNNDSCLQIIDNVLFIVCLDDVTLENLAELCNNFLCGIYNLKNGVQVGTCTNQWCNKLRIIMCADGYAGTNFEHTGIDGHTILRRTSTGGPTVAPQLRYVIDTIPKKLEWALYPELHPAIRFTENHLSDLICQNDCQALKFKGYGKNFIVSHGISLDVFVWMAFQAAYYRLYGCIECTYERAMMKHFLHSHTKAIRTVQSHSVNFIKTFFSEHEVIREEDEAPSLPSGSMSSLTSTGSERPALPSIFTNPGWSTLVMSILSTSNCGNPALQLFGFRPIAAEGYGIGYLIKNEGISICALSRHLQMRQFLDMLERYLLEVQQMLIQLHLSMNPRPEPFVDHVGVLHDSKMGQPMKGQVTGYEKYDDGNIMRTFVLSSRCGVRVADGMSLPAGYPFFDSVDVELLGRRKQMPKYYNTGRIIPLAEY</sequence>
<dbReference type="OrthoDB" id="240216at2759"/>
<dbReference type="InterPro" id="IPR000542">
    <property type="entry name" value="Carn_acyl_trans"/>
</dbReference>
<dbReference type="GO" id="GO:0005739">
    <property type="term" value="C:mitochondrion"/>
    <property type="evidence" value="ECO:0007669"/>
    <property type="project" value="TreeGrafter"/>
</dbReference>
<dbReference type="GO" id="GO:0009437">
    <property type="term" value="P:carnitine metabolic process"/>
    <property type="evidence" value="ECO:0007669"/>
    <property type="project" value="TreeGrafter"/>
</dbReference>
<dbReference type="GO" id="GO:0004092">
    <property type="term" value="F:carnitine O-acetyltransferase activity"/>
    <property type="evidence" value="ECO:0007669"/>
    <property type="project" value="TreeGrafter"/>
</dbReference>
<feature type="region of interest" description="Disordered" evidence="5">
    <location>
        <begin position="293"/>
        <end position="312"/>
    </location>
</feature>
<dbReference type="InterPro" id="IPR039551">
    <property type="entry name" value="Cho/carn_acyl_trans"/>
</dbReference>
<dbReference type="Gene3D" id="3.30.559.70">
    <property type="entry name" value="Choline/Carnitine o-acyltransferase, domain 2"/>
    <property type="match status" value="1"/>
</dbReference>
<dbReference type="STRING" id="1314785.A0A165DCJ1"/>
<keyword evidence="3 7" id="KW-0012">Acyltransferase</keyword>
<gene>
    <name evidence="7" type="ORF">LAESUDRAFT_715389</name>
</gene>
<evidence type="ECO:0000256" key="1">
    <source>
        <dbReference type="ARBA" id="ARBA00005232"/>
    </source>
</evidence>
<dbReference type="PANTHER" id="PTHR22589:SF29">
    <property type="entry name" value="MITOCHONDRIAL CARNITINE O-ACETYLTRANSFERASE-RELATED"/>
    <property type="match status" value="1"/>
</dbReference>
<evidence type="ECO:0000259" key="6">
    <source>
        <dbReference type="Pfam" id="PF00755"/>
    </source>
</evidence>
<evidence type="ECO:0000256" key="2">
    <source>
        <dbReference type="ARBA" id="ARBA00022679"/>
    </source>
</evidence>
<feature type="domain" description="Choline/carnitine acyltransferase" evidence="6">
    <location>
        <begin position="314"/>
        <end position="386"/>
    </location>
</feature>
<evidence type="ECO:0000256" key="3">
    <source>
        <dbReference type="ARBA" id="ARBA00023315"/>
    </source>
</evidence>